<evidence type="ECO:0000259" key="3">
    <source>
        <dbReference type="Pfam" id="PF01926"/>
    </source>
</evidence>
<feature type="domain" description="G" evidence="3">
    <location>
        <begin position="17"/>
        <end position="77"/>
    </location>
</feature>
<evidence type="ECO:0000313" key="4">
    <source>
        <dbReference type="EMBL" id="KAJ7780607.1"/>
    </source>
</evidence>
<comment type="caution">
    <text evidence="4">The sequence shown here is derived from an EMBL/GenBank/DDBJ whole genome shotgun (WGS) entry which is preliminary data.</text>
</comment>
<proteinExistence type="predicted"/>
<accession>A0AAD7KCY9</accession>
<dbReference type="Proteomes" id="UP001215280">
    <property type="component" value="Unassembled WGS sequence"/>
</dbReference>
<feature type="compositionally biased region" description="Low complexity" evidence="2">
    <location>
        <begin position="303"/>
        <end position="312"/>
    </location>
</feature>
<dbReference type="EMBL" id="JARJLG010000005">
    <property type="protein sequence ID" value="KAJ7780607.1"/>
    <property type="molecule type" value="Genomic_DNA"/>
</dbReference>
<protein>
    <submittedName>
        <fullName evidence="4">P-loop containing nucleoside triphosphate hydrolase protein</fullName>
    </submittedName>
</protein>
<keyword evidence="4" id="KW-0378">Hydrolase</keyword>
<evidence type="ECO:0000256" key="2">
    <source>
        <dbReference type="SAM" id="MobiDB-lite"/>
    </source>
</evidence>
<dbReference type="GO" id="GO:0016787">
    <property type="term" value="F:hydrolase activity"/>
    <property type="evidence" value="ECO:0007669"/>
    <property type="project" value="UniProtKB-KW"/>
</dbReference>
<organism evidence="4 5">
    <name type="scientific">Mycena maculata</name>
    <dbReference type="NCBI Taxonomy" id="230809"/>
    <lineage>
        <taxon>Eukaryota</taxon>
        <taxon>Fungi</taxon>
        <taxon>Dikarya</taxon>
        <taxon>Basidiomycota</taxon>
        <taxon>Agaricomycotina</taxon>
        <taxon>Agaricomycetes</taxon>
        <taxon>Agaricomycetidae</taxon>
        <taxon>Agaricales</taxon>
        <taxon>Marasmiineae</taxon>
        <taxon>Mycenaceae</taxon>
        <taxon>Mycena</taxon>
    </lineage>
</organism>
<feature type="region of interest" description="Disordered" evidence="2">
    <location>
        <begin position="303"/>
        <end position="333"/>
    </location>
</feature>
<dbReference type="GO" id="GO:0005525">
    <property type="term" value="F:GTP binding"/>
    <property type="evidence" value="ECO:0007669"/>
    <property type="project" value="InterPro"/>
</dbReference>
<dbReference type="Pfam" id="PF01926">
    <property type="entry name" value="MMR_HSR1"/>
    <property type="match status" value="1"/>
</dbReference>
<dbReference type="InterPro" id="IPR006073">
    <property type="entry name" value="GTP-bd"/>
</dbReference>
<evidence type="ECO:0000313" key="5">
    <source>
        <dbReference type="Proteomes" id="UP001215280"/>
    </source>
</evidence>
<sequence>MPTALGPTTTASRQVSIAVMGGTGTGKTTFVNLIGRSQYLVGDGLESCTNQIQSHQFILDDISVTLIDMPGFDDTNKSDADILTMIADFLVAEYRASRYLSGIIYFHRISDVRMGGASRRNFTMFQKLCGEDVFINVAIVTTRWDQEDETIATARFAELKAKPFKSIIAGGANVFRHDHSDHSGARNILRGFIGRTAKPLLIQREMASEGKQLSDTTAGQELQRDVLQQVERYRREMEALHEEMEQSYGDDESTLKEVEEECQVLRERLVHWETEARKLDGTSSRRLGPEPFAAETAAEISSEFSVVDNSSSQTATTPGSGDGSAGEHATRKSLGLKELVGRVKKLDKRVTELDGRVKELEKPGPVQWALSVPLSAMRSMVGQVFGGGRPEPS</sequence>
<evidence type="ECO:0000256" key="1">
    <source>
        <dbReference type="SAM" id="Coils"/>
    </source>
</evidence>
<feature type="coiled-coil region" evidence="1">
    <location>
        <begin position="223"/>
        <end position="275"/>
    </location>
</feature>
<name>A0AAD7KCY9_9AGAR</name>
<reference evidence="4" key="1">
    <citation type="submission" date="2023-03" db="EMBL/GenBank/DDBJ databases">
        <title>Massive genome expansion in bonnet fungi (Mycena s.s.) driven by repeated elements and novel gene families across ecological guilds.</title>
        <authorList>
            <consortium name="Lawrence Berkeley National Laboratory"/>
            <person name="Harder C.B."/>
            <person name="Miyauchi S."/>
            <person name="Viragh M."/>
            <person name="Kuo A."/>
            <person name="Thoen E."/>
            <person name="Andreopoulos B."/>
            <person name="Lu D."/>
            <person name="Skrede I."/>
            <person name="Drula E."/>
            <person name="Henrissat B."/>
            <person name="Morin E."/>
            <person name="Kohler A."/>
            <person name="Barry K."/>
            <person name="LaButti K."/>
            <person name="Morin E."/>
            <person name="Salamov A."/>
            <person name="Lipzen A."/>
            <person name="Mereny Z."/>
            <person name="Hegedus B."/>
            <person name="Baldrian P."/>
            <person name="Stursova M."/>
            <person name="Weitz H."/>
            <person name="Taylor A."/>
            <person name="Grigoriev I.V."/>
            <person name="Nagy L.G."/>
            <person name="Martin F."/>
            <person name="Kauserud H."/>
        </authorList>
    </citation>
    <scope>NUCLEOTIDE SEQUENCE</scope>
    <source>
        <strain evidence="4">CBHHK188m</strain>
    </source>
</reference>
<dbReference type="SUPFAM" id="SSF52540">
    <property type="entry name" value="P-loop containing nucleoside triphosphate hydrolases"/>
    <property type="match status" value="1"/>
</dbReference>
<dbReference type="InterPro" id="IPR027417">
    <property type="entry name" value="P-loop_NTPase"/>
</dbReference>
<dbReference type="Gene3D" id="3.40.50.300">
    <property type="entry name" value="P-loop containing nucleotide triphosphate hydrolases"/>
    <property type="match status" value="1"/>
</dbReference>
<gene>
    <name evidence="4" type="ORF">DFH07DRAFT_792871</name>
</gene>
<keyword evidence="5" id="KW-1185">Reference proteome</keyword>
<keyword evidence="1" id="KW-0175">Coiled coil</keyword>
<dbReference type="AlphaFoldDB" id="A0AAD7KCY9"/>